<dbReference type="InterPro" id="IPR003329">
    <property type="entry name" value="Cytidylyl_trans"/>
</dbReference>
<sequence>MMPPLVVIPARLASTRLPGKPLADIAGRPMILHVLDAARKADIGPVVVAAAETEICDAVTSNGGTAVLTNPDLPSGSDRVWQALQTLDPQGRYDTIINLQGDLPTLEPSSLHSVLTVMSNPAFDIGTLVAPITSEDEKSASSVVKVACHFEPQAEQTSALYFSRQPIPWGDGAFWHHIGIYAWRRAALARFVQLPPSGLEKRESLEQLRALENGMRIGCARIAIAPFGVDTPLDLERARRLLGAKRP</sequence>
<dbReference type="InterPro" id="IPR004528">
    <property type="entry name" value="KdsB"/>
</dbReference>
<protein>
    <submittedName>
        <fullName evidence="4">3-deoxy-manno-octulosonate cytidylyltransferase</fullName>
    </submittedName>
</protein>
<dbReference type="GO" id="GO:0009103">
    <property type="term" value="P:lipopolysaccharide biosynthetic process"/>
    <property type="evidence" value="ECO:0007669"/>
    <property type="project" value="UniProtKB-KW"/>
</dbReference>
<dbReference type="AlphaFoldDB" id="A0A270BTY0"/>
<dbReference type="GO" id="GO:0008690">
    <property type="term" value="F:3-deoxy-manno-octulosonate cytidylyltransferase activity"/>
    <property type="evidence" value="ECO:0007669"/>
    <property type="project" value="InterPro"/>
</dbReference>
<dbReference type="RefSeq" id="WP_084596941.1">
    <property type="nucleotide sequence ID" value="NZ_BAMZ01000014.1"/>
</dbReference>
<dbReference type="Gene3D" id="3.90.550.10">
    <property type="entry name" value="Spore Coat Polysaccharide Biosynthesis Protein SpsA, Chain A"/>
    <property type="match status" value="1"/>
</dbReference>
<evidence type="ECO:0000313" key="4">
    <source>
        <dbReference type="EMBL" id="PAL28408.1"/>
    </source>
</evidence>
<dbReference type="Proteomes" id="UP000216033">
    <property type="component" value="Unassembled WGS sequence"/>
</dbReference>
<dbReference type="EMBL" id="NDFP01000002">
    <property type="protein sequence ID" value="PAL28408.1"/>
    <property type="molecule type" value="Genomic_DNA"/>
</dbReference>
<keyword evidence="1 4" id="KW-0808">Transferase</keyword>
<keyword evidence="2 4" id="KW-0548">Nucleotidyltransferase</keyword>
<dbReference type="OrthoDB" id="9815559at2"/>
<dbReference type="NCBIfam" id="NF003948">
    <property type="entry name" value="PRK05450.1-1"/>
    <property type="match status" value="1"/>
</dbReference>
<organism evidence="4 5">
    <name type="scientific">Acetobacter syzygii</name>
    <dbReference type="NCBI Taxonomy" id="146476"/>
    <lineage>
        <taxon>Bacteria</taxon>
        <taxon>Pseudomonadati</taxon>
        <taxon>Pseudomonadota</taxon>
        <taxon>Alphaproteobacteria</taxon>
        <taxon>Acetobacterales</taxon>
        <taxon>Acetobacteraceae</taxon>
        <taxon>Acetobacter</taxon>
    </lineage>
</organism>
<dbReference type="PANTHER" id="PTHR42866:SF2">
    <property type="entry name" value="3-DEOXY-MANNO-OCTULOSONATE CYTIDYLYLTRANSFERASE, MITOCHONDRIAL"/>
    <property type="match status" value="1"/>
</dbReference>
<evidence type="ECO:0000256" key="2">
    <source>
        <dbReference type="ARBA" id="ARBA00022695"/>
    </source>
</evidence>
<gene>
    <name evidence="4" type="ORF">B9K05_03790</name>
</gene>
<proteinExistence type="predicted"/>
<keyword evidence="3" id="KW-0448">Lipopolysaccharide biosynthesis</keyword>
<dbReference type="SUPFAM" id="SSF53448">
    <property type="entry name" value="Nucleotide-diphospho-sugar transferases"/>
    <property type="match status" value="1"/>
</dbReference>
<dbReference type="Pfam" id="PF02348">
    <property type="entry name" value="CTP_transf_3"/>
    <property type="match status" value="1"/>
</dbReference>
<name>A0A270BTY0_9PROT</name>
<evidence type="ECO:0000313" key="5">
    <source>
        <dbReference type="Proteomes" id="UP000216033"/>
    </source>
</evidence>
<dbReference type="InterPro" id="IPR029044">
    <property type="entry name" value="Nucleotide-diphossugar_trans"/>
</dbReference>
<dbReference type="NCBIfam" id="TIGR00466">
    <property type="entry name" value="kdsB"/>
    <property type="match status" value="1"/>
</dbReference>
<accession>A0A270BTY0</accession>
<comment type="caution">
    <text evidence="4">The sequence shown here is derived from an EMBL/GenBank/DDBJ whole genome shotgun (WGS) entry which is preliminary data.</text>
</comment>
<evidence type="ECO:0000256" key="1">
    <source>
        <dbReference type="ARBA" id="ARBA00022679"/>
    </source>
</evidence>
<dbReference type="NCBIfam" id="NF003952">
    <property type="entry name" value="PRK05450.1-5"/>
    <property type="match status" value="1"/>
</dbReference>
<evidence type="ECO:0000256" key="3">
    <source>
        <dbReference type="ARBA" id="ARBA00022985"/>
    </source>
</evidence>
<dbReference type="STRING" id="1231343.Absy_014_029"/>
<reference evidence="4 5" key="1">
    <citation type="submission" date="2017-04" db="EMBL/GenBank/DDBJ databases">
        <title>Kefir bacterial isolates.</title>
        <authorList>
            <person name="Kim Y."/>
            <person name="Blasche S."/>
            <person name="Patil K.R."/>
        </authorList>
    </citation>
    <scope>NUCLEOTIDE SEQUENCE [LARGE SCALE GENOMIC DNA]</scope>
    <source>
        <strain evidence="4 5">KR-2</strain>
    </source>
</reference>
<dbReference type="GO" id="GO:0005829">
    <property type="term" value="C:cytosol"/>
    <property type="evidence" value="ECO:0007669"/>
    <property type="project" value="TreeGrafter"/>
</dbReference>
<dbReference type="PANTHER" id="PTHR42866">
    <property type="entry name" value="3-DEOXY-MANNO-OCTULOSONATE CYTIDYLYLTRANSFERASE"/>
    <property type="match status" value="1"/>
</dbReference>
<dbReference type="GeneID" id="98302469"/>
<keyword evidence="5" id="KW-1185">Reference proteome</keyword>
<dbReference type="CDD" id="cd02517">
    <property type="entry name" value="CMP-KDO-Synthetase"/>
    <property type="match status" value="1"/>
</dbReference>